<feature type="domain" description="CASTOR ACT" evidence="1">
    <location>
        <begin position="278"/>
        <end position="336"/>
    </location>
</feature>
<accession>A0ABR2X267</accession>
<dbReference type="Pfam" id="PF13840">
    <property type="entry name" value="ACT_7"/>
    <property type="match status" value="2"/>
</dbReference>
<dbReference type="EMBL" id="JASJQH010000048">
    <property type="protein sequence ID" value="KAK9767875.1"/>
    <property type="molecule type" value="Genomic_DNA"/>
</dbReference>
<dbReference type="InterPro" id="IPR040778">
    <property type="entry name" value="CASTOR1_N"/>
</dbReference>
<proteinExistence type="predicted"/>
<sequence>MSDLEVCILPYRLRLVSIAKESLPICAHTIIKLLLFPKEGKEFFSFTETPSNISLILDESGIDSFPGEAKVTVCPRVYLPFQILTGQSGTVPGLHSIAAPLADNDISILQLSTYETDYTLIPEESVRKALSCFPNTFVIRDELRLLEDVTLNISPSCSDGKRISTDGSSLSIQNQDCEVAKVEKSSPEMATSEQVTNLRRVVTIPDCPVYVTSLAGSVEAVQDTMSIPLIHLLFFSNDRHRDDRFFSFTRTSESASLILSEPCLSLFPPGSLNFCDGAWSILRIENTAFAFEQCGIVRDCTERLKGLGISIFYLTTYHTVYLLVNQEDSQTVVNALGHYYPLEMQEG</sequence>
<dbReference type="PANTHER" id="PTHR31131">
    <property type="entry name" value="CHROMOSOME 1, WHOLE GENOME SHOTGUN SEQUENCE"/>
    <property type="match status" value="1"/>
</dbReference>
<dbReference type="PANTHER" id="PTHR31131:SF6">
    <property type="entry name" value="CASTOR ACT DOMAIN-CONTAINING PROTEIN"/>
    <property type="match status" value="1"/>
</dbReference>
<dbReference type="Gene3D" id="3.30.2130.10">
    <property type="entry name" value="VC0802-like"/>
    <property type="match status" value="2"/>
</dbReference>
<organism evidence="3 4">
    <name type="scientific">Basidiobolus ranarum</name>
    <dbReference type="NCBI Taxonomy" id="34480"/>
    <lineage>
        <taxon>Eukaryota</taxon>
        <taxon>Fungi</taxon>
        <taxon>Fungi incertae sedis</taxon>
        <taxon>Zoopagomycota</taxon>
        <taxon>Entomophthoromycotina</taxon>
        <taxon>Basidiobolomycetes</taxon>
        <taxon>Basidiobolales</taxon>
        <taxon>Basidiobolaceae</taxon>
        <taxon>Basidiobolus</taxon>
    </lineage>
</organism>
<comment type="caution">
    <text evidence="3">The sequence shown here is derived from an EMBL/GenBank/DDBJ whole genome shotgun (WGS) entry which is preliminary data.</text>
</comment>
<name>A0ABR2X267_9FUNG</name>
<gene>
    <name evidence="3" type="primary">GATSL3_1</name>
    <name evidence="3" type="ORF">K7432_001938</name>
</gene>
<dbReference type="SUPFAM" id="SSF55021">
    <property type="entry name" value="ACT-like"/>
    <property type="match status" value="2"/>
</dbReference>
<reference evidence="3 4" key="1">
    <citation type="submission" date="2023-04" db="EMBL/GenBank/DDBJ databases">
        <title>Genome of Basidiobolus ranarum AG-B5.</title>
        <authorList>
            <person name="Stajich J.E."/>
            <person name="Carter-House D."/>
            <person name="Gryganskyi A."/>
        </authorList>
    </citation>
    <scope>NUCLEOTIDE SEQUENCE [LARGE SCALE GENOMIC DNA]</scope>
    <source>
        <strain evidence="3 4">AG-B5</strain>
    </source>
</reference>
<dbReference type="InterPro" id="IPR051719">
    <property type="entry name" value="CASTOR_mTORC1"/>
</dbReference>
<dbReference type="Proteomes" id="UP001479436">
    <property type="component" value="Unassembled WGS sequence"/>
</dbReference>
<evidence type="ECO:0000313" key="4">
    <source>
        <dbReference type="Proteomes" id="UP001479436"/>
    </source>
</evidence>
<evidence type="ECO:0000259" key="2">
    <source>
        <dbReference type="Pfam" id="PF18700"/>
    </source>
</evidence>
<evidence type="ECO:0000313" key="3">
    <source>
        <dbReference type="EMBL" id="KAK9767875.1"/>
    </source>
</evidence>
<dbReference type="InterPro" id="IPR027795">
    <property type="entry name" value="CASTOR_ACT_dom"/>
</dbReference>
<protein>
    <submittedName>
        <fullName evidence="3">GATS protein-like 3</fullName>
    </submittedName>
</protein>
<keyword evidence="4" id="KW-1185">Reference proteome</keyword>
<feature type="domain" description="CASTOR1 N-terminal" evidence="2">
    <location>
        <begin position="12"/>
        <end position="66"/>
    </location>
</feature>
<dbReference type="InterPro" id="IPR045865">
    <property type="entry name" value="ACT-like_dom_sf"/>
</dbReference>
<feature type="domain" description="CASTOR ACT" evidence="1">
    <location>
        <begin position="94"/>
        <end position="132"/>
    </location>
</feature>
<evidence type="ECO:0000259" key="1">
    <source>
        <dbReference type="Pfam" id="PF13840"/>
    </source>
</evidence>
<dbReference type="Pfam" id="PF18700">
    <property type="entry name" value="Castor1_N"/>
    <property type="match status" value="1"/>
</dbReference>